<dbReference type="Proteomes" id="UP001212152">
    <property type="component" value="Unassembled WGS sequence"/>
</dbReference>
<reference evidence="2" key="1">
    <citation type="submission" date="2020-05" db="EMBL/GenBank/DDBJ databases">
        <title>Phylogenomic resolution of chytrid fungi.</title>
        <authorList>
            <person name="Stajich J.E."/>
            <person name="Amses K."/>
            <person name="Simmons R."/>
            <person name="Seto K."/>
            <person name="Myers J."/>
            <person name="Bonds A."/>
            <person name="Quandt C.A."/>
            <person name="Barry K."/>
            <person name="Liu P."/>
            <person name="Grigoriev I."/>
            <person name="Longcore J.E."/>
            <person name="James T.Y."/>
        </authorList>
    </citation>
    <scope>NUCLEOTIDE SEQUENCE</scope>
    <source>
        <strain evidence="2">JEL0379</strain>
    </source>
</reference>
<feature type="compositionally biased region" description="Polar residues" evidence="1">
    <location>
        <begin position="1"/>
        <end position="22"/>
    </location>
</feature>
<evidence type="ECO:0000313" key="2">
    <source>
        <dbReference type="EMBL" id="KAJ3175412.1"/>
    </source>
</evidence>
<proteinExistence type="predicted"/>
<gene>
    <name evidence="2" type="ORF">HDU87_006232</name>
</gene>
<dbReference type="AlphaFoldDB" id="A0AAD5TG58"/>
<accession>A0AAD5TG58</accession>
<evidence type="ECO:0000256" key="1">
    <source>
        <dbReference type="SAM" id="MobiDB-lite"/>
    </source>
</evidence>
<feature type="region of interest" description="Disordered" evidence="1">
    <location>
        <begin position="1"/>
        <end position="23"/>
    </location>
</feature>
<keyword evidence="3" id="KW-1185">Reference proteome</keyword>
<name>A0AAD5TG58_9FUNG</name>
<dbReference type="EMBL" id="JADGJQ010000052">
    <property type="protein sequence ID" value="KAJ3175412.1"/>
    <property type="molecule type" value="Genomic_DNA"/>
</dbReference>
<sequence length="388" mass="44623">MVSETLTNGDLQSFTPSHSDSVSAKDDISTTFAAVPRGLLLPVTPDGDTAHSEEYVDMRKEFARAIAATGGVLFPDEAILFLDRHHNDCLWGIFAFRDLLGIIDRFAVMSGRSVEIRDSWGIYPNLRTKQIVVTDTSDPCYSASIKLPSFRRTVSVFSDRFTRQMEEQELTRLAIRHAAQRGFMPEPPVTLSEAERTRLRYKNELWMFRWEYDRYHKLPAVPVVTTSAVVPALTTTNSIEGQDRVKWLLRALSHDGTVLRWMAVMWKQCSTWEEVREHFIRSFMDDLAVDPRHIWYHKVAKLRRAKDTSMQRHRIDFDSLLEEFHDANALVINKMDPGHSMLVSAWLRSLGSDALRNALVGIDRDQSLRTIQKLTVETWQLMLADARR</sequence>
<organism evidence="2 3">
    <name type="scientific">Geranomyces variabilis</name>
    <dbReference type="NCBI Taxonomy" id="109894"/>
    <lineage>
        <taxon>Eukaryota</taxon>
        <taxon>Fungi</taxon>
        <taxon>Fungi incertae sedis</taxon>
        <taxon>Chytridiomycota</taxon>
        <taxon>Chytridiomycota incertae sedis</taxon>
        <taxon>Chytridiomycetes</taxon>
        <taxon>Spizellomycetales</taxon>
        <taxon>Powellomycetaceae</taxon>
        <taxon>Geranomyces</taxon>
    </lineage>
</organism>
<evidence type="ECO:0000313" key="3">
    <source>
        <dbReference type="Proteomes" id="UP001212152"/>
    </source>
</evidence>
<comment type="caution">
    <text evidence="2">The sequence shown here is derived from an EMBL/GenBank/DDBJ whole genome shotgun (WGS) entry which is preliminary data.</text>
</comment>
<protein>
    <submittedName>
        <fullName evidence="2">Uncharacterized protein</fullName>
    </submittedName>
</protein>